<keyword evidence="2" id="KW-1185">Reference proteome</keyword>
<accession>B8CUA4</accession>
<dbReference type="Proteomes" id="UP000000753">
    <property type="component" value="Chromosome"/>
</dbReference>
<evidence type="ECO:0000313" key="2">
    <source>
        <dbReference type="Proteomes" id="UP000000753"/>
    </source>
</evidence>
<dbReference type="EMBL" id="CP000472">
    <property type="protein sequence ID" value="ACJ30960.1"/>
    <property type="molecule type" value="Genomic_DNA"/>
</dbReference>
<name>B8CUA4_SHEPW</name>
<dbReference type="eggNOG" id="ENOG502ZQ63">
    <property type="taxonomic scope" value="Bacteria"/>
</dbReference>
<dbReference type="KEGG" id="swp:swp_4309"/>
<sequence length="152" mass="17230">MRFVVIIFIALLSGCTGLPESIGELQTNSHKTFSFNADISPEKTYELLQKEMVACYAYNGELTYPVAGSFITSSAQAGMFVEGSKLSSDEYQIALSQQVEPYPRGYLELVRITGEVGQTTVYVYPLNRFWERHVKRIETWLEGGHVDDCRIW</sequence>
<proteinExistence type="predicted"/>
<reference evidence="1 2" key="1">
    <citation type="journal article" date="2008" name="PLoS ONE">
        <title>Environmental adaptation: genomic analysis of the piezotolerant and psychrotolerant deep-sea iron reducing bacterium Shewanella piezotolerans WP3.</title>
        <authorList>
            <person name="Wang F."/>
            <person name="Wang J."/>
            <person name="Jian H."/>
            <person name="Zhang B."/>
            <person name="Li S."/>
            <person name="Wang F."/>
            <person name="Zeng X."/>
            <person name="Gao L."/>
            <person name="Bartlett D.H."/>
            <person name="Yu J."/>
            <person name="Hu S."/>
            <person name="Xiao X."/>
        </authorList>
    </citation>
    <scope>NUCLEOTIDE SEQUENCE [LARGE SCALE GENOMIC DNA]</scope>
    <source>
        <strain evidence="2">WP3 / JCM 13877</strain>
    </source>
</reference>
<dbReference type="PROSITE" id="PS51257">
    <property type="entry name" value="PROKAR_LIPOPROTEIN"/>
    <property type="match status" value="1"/>
</dbReference>
<evidence type="ECO:0008006" key="3">
    <source>
        <dbReference type="Google" id="ProtNLM"/>
    </source>
</evidence>
<dbReference type="HOGENOM" id="CLU_1721100_0_0_6"/>
<evidence type="ECO:0000313" key="1">
    <source>
        <dbReference type="EMBL" id="ACJ30960.1"/>
    </source>
</evidence>
<dbReference type="OrthoDB" id="7066695at2"/>
<organism evidence="1 2">
    <name type="scientific">Shewanella piezotolerans (strain WP3 / JCM 13877)</name>
    <dbReference type="NCBI Taxonomy" id="225849"/>
    <lineage>
        <taxon>Bacteria</taxon>
        <taxon>Pseudomonadati</taxon>
        <taxon>Pseudomonadota</taxon>
        <taxon>Gammaproteobacteria</taxon>
        <taxon>Alteromonadales</taxon>
        <taxon>Shewanellaceae</taxon>
        <taxon>Shewanella</taxon>
    </lineage>
</organism>
<dbReference type="STRING" id="225849.swp_4309"/>
<protein>
    <recommendedName>
        <fullName evidence="3">Lipoprotein</fullName>
    </recommendedName>
</protein>
<dbReference type="AlphaFoldDB" id="B8CUA4"/>
<gene>
    <name evidence="1" type="ordered locus">swp_4309</name>
</gene>
<dbReference type="RefSeq" id="WP_020914295.1">
    <property type="nucleotide sequence ID" value="NC_011566.1"/>
</dbReference>